<dbReference type="Proteomes" id="UP000315252">
    <property type="component" value="Unassembled WGS sequence"/>
</dbReference>
<reference evidence="2 3" key="1">
    <citation type="submission" date="2019-06" db="EMBL/GenBank/DDBJ databases">
        <title>Whole genome sequence for Rhodospirillaceae sp. R148.</title>
        <authorList>
            <person name="Wang G."/>
        </authorList>
    </citation>
    <scope>NUCLEOTIDE SEQUENCE [LARGE SCALE GENOMIC DNA]</scope>
    <source>
        <strain evidence="2 3">R148</strain>
    </source>
</reference>
<name>A0A545T098_9PROT</name>
<sequence>MRVSRTRSDLCAVFLSLFTLSAMGMPSAASAEDMIDLPQDLEIELALSALPERLQADSTVYRLDPSKGYVLHREGKNGFATFVARTSIRFYSAAWPYSYPADQLIPMAFDSVGIEHHMRPWFAIAKMRAEGVSAKDAKTRLQRDFRDGFYKAPVKGGLSYMLAPIHRAYMAPEASDEMITVSMPHYMPYAPYVTPAQLGNDTPMNGGPFVLNHGGRDSGPHGYMMFMLPTPKADGLRAKYAPLLERLCGLHDNWCLAKEE</sequence>
<evidence type="ECO:0000313" key="3">
    <source>
        <dbReference type="Proteomes" id="UP000315252"/>
    </source>
</evidence>
<evidence type="ECO:0000256" key="1">
    <source>
        <dbReference type="SAM" id="SignalP"/>
    </source>
</evidence>
<accession>A0A545T098</accession>
<dbReference type="AlphaFoldDB" id="A0A545T098"/>
<feature type="signal peptide" evidence="1">
    <location>
        <begin position="1"/>
        <end position="31"/>
    </location>
</feature>
<organism evidence="2 3">
    <name type="scientific">Denitrobaculum tricleocarpae</name>
    <dbReference type="NCBI Taxonomy" id="2591009"/>
    <lineage>
        <taxon>Bacteria</taxon>
        <taxon>Pseudomonadati</taxon>
        <taxon>Pseudomonadota</taxon>
        <taxon>Alphaproteobacteria</taxon>
        <taxon>Rhodospirillales</taxon>
        <taxon>Rhodospirillaceae</taxon>
        <taxon>Denitrobaculum</taxon>
    </lineage>
</organism>
<comment type="caution">
    <text evidence="2">The sequence shown here is derived from an EMBL/GenBank/DDBJ whole genome shotgun (WGS) entry which is preliminary data.</text>
</comment>
<gene>
    <name evidence="2" type="ORF">FKG95_27705</name>
</gene>
<keyword evidence="3" id="KW-1185">Reference proteome</keyword>
<dbReference type="OrthoDB" id="8072835at2"/>
<proteinExistence type="predicted"/>
<dbReference type="EMBL" id="VHSH01000016">
    <property type="protein sequence ID" value="TQV70646.1"/>
    <property type="molecule type" value="Genomic_DNA"/>
</dbReference>
<evidence type="ECO:0000313" key="2">
    <source>
        <dbReference type="EMBL" id="TQV70646.1"/>
    </source>
</evidence>
<dbReference type="RefSeq" id="WP_142899715.1">
    <property type="nucleotide sequence ID" value="NZ_ML660067.1"/>
</dbReference>
<feature type="chain" id="PRO_5022042131" evidence="1">
    <location>
        <begin position="32"/>
        <end position="260"/>
    </location>
</feature>
<keyword evidence="1" id="KW-0732">Signal</keyword>
<protein>
    <submittedName>
        <fullName evidence="2">Uncharacterized protein</fullName>
    </submittedName>
</protein>